<protein>
    <submittedName>
        <fullName evidence="2">Uncharacterized protein</fullName>
    </submittedName>
</protein>
<feature type="transmembrane region" description="Helical" evidence="1">
    <location>
        <begin position="91"/>
        <end position="110"/>
    </location>
</feature>
<reference evidence="2" key="1">
    <citation type="submission" date="2020-09" db="EMBL/GenBank/DDBJ databases">
        <title>A novel bacterium of genus Paenibacillus, isolated from South China Sea.</title>
        <authorList>
            <person name="Huang H."/>
            <person name="Mo K."/>
            <person name="Hu Y."/>
        </authorList>
    </citation>
    <scope>NUCLEOTIDE SEQUENCE</scope>
    <source>
        <strain evidence="2">IB182496</strain>
    </source>
</reference>
<evidence type="ECO:0000313" key="3">
    <source>
        <dbReference type="Proteomes" id="UP000621560"/>
    </source>
</evidence>
<keyword evidence="1" id="KW-0812">Transmembrane</keyword>
<organism evidence="2 3">
    <name type="scientific">Paenibacillus sabuli</name>
    <dbReference type="NCBI Taxonomy" id="2772509"/>
    <lineage>
        <taxon>Bacteria</taxon>
        <taxon>Bacillati</taxon>
        <taxon>Bacillota</taxon>
        <taxon>Bacilli</taxon>
        <taxon>Bacillales</taxon>
        <taxon>Paenibacillaceae</taxon>
        <taxon>Paenibacillus</taxon>
    </lineage>
</organism>
<comment type="caution">
    <text evidence="2">The sequence shown here is derived from an EMBL/GenBank/DDBJ whole genome shotgun (WGS) entry which is preliminary data.</text>
</comment>
<dbReference type="AlphaFoldDB" id="A0A927GT85"/>
<gene>
    <name evidence="2" type="ORF">IDH44_17930</name>
</gene>
<evidence type="ECO:0000313" key="2">
    <source>
        <dbReference type="EMBL" id="MBD2847081.1"/>
    </source>
</evidence>
<proteinExistence type="predicted"/>
<keyword evidence="1" id="KW-1133">Transmembrane helix</keyword>
<feature type="transmembrane region" description="Helical" evidence="1">
    <location>
        <begin position="116"/>
        <end position="133"/>
    </location>
</feature>
<keyword evidence="1" id="KW-0472">Membrane</keyword>
<accession>A0A927GT85</accession>
<keyword evidence="3" id="KW-1185">Reference proteome</keyword>
<evidence type="ECO:0000256" key="1">
    <source>
        <dbReference type="SAM" id="Phobius"/>
    </source>
</evidence>
<dbReference type="RefSeq" id="WP_190920066.1">
    <property type="nucleotide sequence ID" value="NZ_JACXIZ010000032.1"/>
</dbReference>
<dbReference type="Proteomes" id="UP000621560">
    <property type="component" value="Unassembled WGS sequence"/>
</dbReference>
<feature type="transmembrane region" description="Helical" evidence="1">
    <location>
        <begin position="55"/>
        <end position="79"/>
    </location>
</feature>
<feature type="transmembrane region" description="Helical" evidence="1">
    <location>
        <begin position="21"/>
        <end position="43"/>
    </location>
</feature>
<dbReference type="EMBL" id="JACXIZ010000032">
    <property type="protein sequence ID" value="MBD2847081.1"/>
    <property type="molecule type" value="Genomic_DNA"/>
</dbReference>
<sequence>MIDQRRQREEQDRQYVPVMYYLLKIVEPSFPIVVIFGLFIFIFRLVQLIEEHSSVWIRFNIILFGVSCLVALSFIVFIWQRAVRREMIKHGAFRWIRIVLIIVAPALEIILKRCDLAWLTLTVQAAAFVYVAVGKTPKQIIRF</sequence>
<name>A0A927GT85_9BACL</name>